<proteinExistence type="predicted"/>
<dbReference type="InterPro" id="IPR027558">
    <property type="entry name" value="Pre_pil_HX9DG_C"/>
</dbReference>
<evidence type="ECO:0000256" key="1">
    <source>
        <dbReference type="SAM" id="Phobius"/>
    </source>
</evidence>
<dbReference type="SUPFAM" id="SSF54523">
    <property type="entry name" value="Pili subunits"/>
    <property type="match status" value="1"/>
</dbReference>
<sequence length="295" mass="31730">MQKRTGFTLVELLVVIAIIGVLIALLLPAVQQAREAARRMQCSNNMKQLALGLHNYHDTFGTLPPGALNDNTLGWHSFILPFIEQGALHDQFNFNAGAWNAGTNKEGPNKNIHGLLEIDMFMCPSSPRLLTTHGSSTLGDGRKTYTTHYYGVMGPYGTNPVSGTAYPHEPNPSGHGGFCEGGMMMLDKSVRFRDATDGLSNTYALSEIGGENGSYASWVRGVYGNGMAASKNIRYGIGLQNESGGNFNNISFSSEHPGGVMFTMSDASVRFVPETIDFEVYQSAASKSGGETSGQ</sequence>
<accession>A0A518C327</accession>
<evidence type="ECO:0000313" key="4">
    <source>
        <dbReference type="Proteomes" id="UP000318626"/>
    </source>
</evidence>
<evidence type="ECO:0000259" key="2">
    <source>
        <dbReference type="Pfam" id="PF07596"/>
    </source>
</evidence>
<dbReference type="NCBIfam" id="TIGR02532">
    <property type="entry name" value="IV_pilin_GFxxxE"/>
    <property type="match status" value="1"/>
</dbReference>
<organism evidence="3 4">
    <name type="scientific">Bremerella volcania</name>
    <dbReference type="NCBI Taxonomy" id="2527984"/>
    <lineage>
        <taxon>Bacteria</taxon>
        <taxon>Pseudomonadati</taxon>
        <taxon>Planctomycetota</taxon>
        <taxon>Planctomycetia</taxon>
        <taxon>Pirellulales</taxon>
        <taxon>Pirellulaceae</taxon>
        <taxon>Bremerella</taxon>
    </lineage>
</organism>
<name>A0A518C327_9BACT</name>
<dbReference type="AlphaFoldDB" id="A0A518C327"/>
<keyword evidence="4" id="KW-1185">Reference proteome</keyword>
<evidence type="ECO:0000313" key="3">
    <source>
        <dbReference type="EMBL" id="QDU73631.1"/>
    </source>
</evidence>
<dbReference type="PANTHER" id="PTHR30093:SF2">
    <property type="entry name" value="TYPE II SECRETION SYSTEM PROTEIN H"/>
    <property type="match status" value="1"/>
</dbReference>
<dbReference type="PROSITE" id="PS00409">
    <property type="entry name" value="PROKAR_NTER_METHYL"/>
    <property type="match status" value="1"/>
</dbReference>
<gene>
    <name evidence="3" type="ORF">Pan97_06070</name>
</gene>
<keyword evidence="1" id="KW-0812">Transmembrane</keyword>
<feature type="transmembrane region" description="Helical" evidence="1">
    <location>
        <begin position="12"/>
        <end position="30"/>
    </location>
</feature>
<dbReference type="OrthoDB" id="255848at2"/>
<dbReference type="Gene3D" id="3.30.700.10">
    <property type="entry name" value="Glycoprotein, Type 4 Pilin"/>
    <property type="match status" value="1"/>
</dbReference>
<dbReference type="PANTHER" id="PTHR30093">
    <property type="entry name" value="GENERAL SECRETION PATHWAY PROTEIN G"/>
    <property type="match status" value="1"/>
</dbReference>
<keyword evidence="1" id="KW-1133">Transmembrane helix</keyword>
<dbReference type="Pfam" id="PF07963">
    <property type="entry name" value="N_methyl"/>
    <property type="match status" value="1"/>
</dbReference>
<dbReference type="Proteomes" id="UP000318626">
    <property type="component" value="Chromosome"/>
</dbReference>
<reference evidence="4" key="1">
    <citation type="submission" date="2019-02" db="EMBL/GenBank/DDBJ databases">
        <title>Deep-cultivation of Planctomycetes and their phenomic and genomic characterization uncovers novel biology.</title>
        <authorList>
            <person name="Wiegand S."/>
            <person name="Jogler M."/>
            <person name="Boedeker C."/>
            <person name="Pinto D."/>
            <person name="Vollmers J."/>
            <person name="Rivas-Marin E."/>
            <person name="Kohn T."/>
            <person name="Peeters S.H."/>
            <person name="Heuer A."/>
            <person name="Rast P."/>
            <person name="Oberbeckmann S."/>
            <person name="Bunk B."/>
            <person name="Jeske O."/>
            <person name="Meyerdierks A."/>
            <person name="Storesund J.E."/>
            <person name="Kallscheuer N."/>
            <person name="Luecker S."/>
            <person name="Lage O.M."/>
            <person name="Pohl T."/>
            <person name="Merkel B.J."/>
            <person name="Hornburger P."/>
            <person name="Mueller R.-W."/>
            <person name="Bruemmer F."/>
            <person name="Labrenz M."/>
            <person name="Spormann A.M."/>
            <person name="Op den Camp H."/>
            <person name="Overmann J."/>
            <person name="Amann R."/>
            <person name="Jetten M.S.M."/>
            <person name="Mascher T."/>
            <person name="Medema M.H."/>
            <person name="Devos D.P."/>
            <person name="Kaster A.-K."/>
            <person name="Ovreas L."/>
            <person name="Rohde M."/>
            <person name="Galperin M.Y."/>
            <person name="Jogler C."/>
        </authorList>
    </citation>
    <scope>NUCLEOTIDE SEQUENCE [LARGE SCALE GENOMIC DNA]</scope>
    <source>
        <strain evidence="4">Pan97</strain>
    </source>
</reference>
<dbReference type="Pfam" id="PF07596">
    <property type="entry name" value="SBP_bac_10"/>
    <property type="match status" value="1"/>
</dbReference>
<dbReference type="NCBIfam" id="TIGR04294">
    <property type="entry name" value="pre_pil_HX9DG"/>
    <property type="match status" value="1"/>
</dbReference>
<dbReference type="InterPro" id="IPR011453">
    <property type="entry name" value="DUF1559"/>
</dbReference>
<protein>
    <submittedName>
        <fullName evidence="3">Putative major pilin subunit</fullName>
    </submittedName>
</protein>
<dbReference type="EMBL" id="CP036289">
    <property type="protein sequence ID" value="QDU73631.1"/>
    <property type="molecule type" value="Genomic_DNA"/>
</dbReference>
<dbReference type="InterPro" id="IPR045584">
    <property type="entry name" value="Pilin-like"/>
</dbReference>
<dbReference type="RefSeq" id="WP_144970613.1">
    <property type="nucleotide sequence ID" value="NZ_CP036289.1"/>
</dbReference>
<dbReference type="InterPro" id="IPR012902">
    <property type="entry name" value="N_methyl_site"/>
</dbReference>
<dbReference type="KEGG" id="bvo:Pan97_06070"/>
<feature type="domain" description="DUF1559" evidence="2">
    <location>
        <begin position="31"/>
        <end position="279"/>
    </location>
</feature>
<keyword evidence="1" id="KW-0472">Membrane</keyword>